<dbReference type="EMBL" id="WBMO01000002">
    <property type="protein sequence ID" value="MDV2477226.1"/>
    <property type="molecule type" value="Genomic_DNA"/>
</dbReference>
<keyword evidence="3" id="KW-1185">Reference proteome</keyword>
<sequence>MNDRLHWREKAKRTQHIRVTVFALARQARVWIGCAHVTVGLHYRPRDNRRRDADNLMPVLKAACDGLVDYGLTADDTPEQMQKLMPIIHPAEKGRPGSLWLTIGDPQ</sequence>
<dbReference type="SUPFAM" id="SSF103084">
    <property type="entry name" value="Holliday junction resolvase RusA"/>
    <property type="match status" value="1"/>
</dbReference>
<dbReference type="EMBL" id="WBMO01000001">
    <property type="protein sequence ID" value="MDV2475127.1"/>
    <property type="molecule type" value="Genomic_DNA"/>
</dbReference>
<evidence type="ECO:0000313" key="1">
    <source>
        <dbReference type="EMBL" id="MDV2475127.1"/>
    </source>
</evidence>
<reference evidence="1 3" key="1">
    <citation type="submission" date="2019-10" db="EMBL/GenBank/DDBJ databases">
        <title>Draft Genome Assembly of Rhodococcus zopfii DSM44189.</title>
        <authorList>
            <person name="Sutton J.M."/>
            <person name="Akob D.M."/>
            <person name="Bushman T.J."/>
        </authorList>
    </citation>
    <scope>NUCLEOTIDE SEQUENCE [LARGE SCALE GENOMIC DNA]</scope>
    <source>
        <strain evidence="1 3">DSM 44189</strain>
    </source>
</reference>
<evidence type="ECO:0000313" key="2">
    <source>
        <dbReference type="EMBL" id="MDV2477226.1"/>
    </source>
</evidence>
<dbReference type="InterPro" id="IPR036614">
    <property type="entry name" value="RusA-like_sf"/>
</dbReference>
<accession>A0ABU3WMA5</accession>
<protein>
    <submittedName>
        <fullName evidence="1">Uncharacterized protein</fullName>
    </submittedName>
</protein>
<dbReference type="Proteomes" id="UP001275440">
    <property type="component" value="Unassembled WGS sequence"/>
</dbReference>
<name>A0ABU3WMA5_9NOCA</name>
<evidence type="ECO:0000313" key="3">
    <source>
        <dbReference type="Proteomes" id="UP001275440"/>
    </source>
</evidence>
<dbReference type="Gene3D" id="3.30.1330.70">
    <property type="entry name" value="Holliday junction resolvase RusA"/>
    <property type="match status" value="1"/>
</dbReference>
<gene>
    <name evidence="1" type="ORF">F8M49_06280</name>
    <name evidence="2" type="ORF">F8M49_21135</name>
</gene>
<comment type="caution">
    <text evidence="1">The sequence shown here is derived from an EMBL/GenBank/DDBJ whole genome shotgun (WGS) entry which is preliminary data.</text>
</comment>
<organism evidence="1 3">
    <name type="scientific">Rhodococcus zopfii</name>
    <dbReference type="NCBI Taxonomy" id="43772"/>
    <lineage>
        <taxon>Bacteria</taxon>
        <taxon>Bacillati</taxon>
        <taxon>Actinomycetota</taxon>
        <taxon>Actinomycetes</taxon>
        <taxon>Mycobacteriales</taxon>
        <taxon>Nocardiaceae</taxon>
        <taxon>Rhodococcus</taxon>
    </lineage>
</organism>
<proteinExistence type="predicted"/>